<evidence type="ECO:0000313" key="4">
    <source>
        <dbReference type="EMBL" id="SDE85550.1"/>
    </source>
</evidence>
<dbReference type="AlphaFoldDB" id="A0A1G7GBQ1"/>
<keyword evidence="1" id="KW-0805">Transcription regulation</keyword>
<dbReference type="SUPFAM" id="SSF46689">
    <property type="entry name" value="Homeodomain-like"/>
    <property type="match status" value="1"/>
</dbReference>
<dbReference type="STRING" id="1391627.SAMN05216464_11067"/>
<evidence type="ECO:0000259" key="3">
    <source>
        <dbReference type="PROSITE" id="PS01124"/>
    </source>
</evidence>
<reference evidence="4 5" key="1">
    <citation type="submission" date="2016-10" db="EMBL/GenBank/DDBJ databases">
        <authorList>
            <person name="de Groot N.N."/>
        </authorList>
    </citation>
    <scope>NUCLEOTIDE SEQUENCE [LARGE SCALE GENOMIC DNA]</scope>
    <source>
        <strain evidence="4 5">47C3B</strain>
    </source>
</reference>
<evidence type="ECO:0000256" key="2">
    <source>
        <dbReference type="ARBA" id="ARBA00023163"/>
    </source>
</evidence>
<dbReference type="Proteomes" id="UP000199072">
    <property type="component" value="Unassembled WGS sequence"/>
</dbReference>
<dbReference type="InterPro" id="IPR009057">
    <property type="entry name" value="Homeodomain-like_sf"/>
</dbReference>
<protein>
    <recommendedName>
        <fullName evidence="3">HTH araC/xylS-type domain-containing protein</fullName>
    </recommendedName>
</protein>
<evidence type="ECO:0000313" key="5">
    <source>
        <dbReference type="Proteomes" id="UP000199072"/>
    </source>
</evidence>
<dbReference type="GO" id="GO:0043565">
    <property type="term" value="F:sequence-specific DNA binding"/>
    <property type="evidence" value="ECO:0007669"/>
    <property type="project" value="InterPro"/>
</dbReference>
<gene>
    <name evidence="4" type="ORF">SAMN05216464_11067</name>
</gene>
<dbReference type="EMBL" id="FNAI01000010">
    <property type="protein sequence ID" value="SDE85550.1"/>
    <property type="molecule type" value="Genomic_DNA"/>
</dbReference>
<evidence type="ECO:0000256" key="1">
    <source>
        <dbReference type="ARBA" id="ARBA00023015"/>
    </source>
</evidence>
<dbReference type="PROSITE" id="PS01124">
    <property type="entry name" value="HTH_ARAC_FAMILY_2"/>
    <property type="match status" value="1"/>
</dbReference>
<keyword evidence="5" id="KW-1185">Reference proteome</keyword>
<sequence length="79" mass="9074">MDSLHEVKIGFACSLLKETNKAMPEVCYESGYKTQANFYQQFFKLKAIKPLQYRKQFLTRLASPQNNIGIEGEAVIRAK</sequence>
<name>A0A1G7GBQ1_9SPHI</name>
<dbReference type="Gene3D" id="1.10.10.60">
    <property type="entry name" value="Homeodomain-like"/>
    <property type="match status" value="1"/>
</dbReference>
<feature type="domain" description="HTH araC/xylS-type" evidence="3">
    <location>
        <begin position="1"/>
        <end position="56"/>
    </location>
</feature>
<dbReference type="Pfam" id="PF12833">
    <property type="entry name" value="HTH_18"/>
    <property type="match status" value="1"/>
</dbReference>
<accession>A0A1G7GBQ1</accession>
<keyword evidence="2" id="KW-0804">Transcription</keyword>
<dbReference type="GO" id="GO:0003700">
    <property type="term" value="F:DNA-binding transcription factor activity"/>
    <property type="evidence" value="ECO:0007669"/>
    <property type="project" value="InterPro"/>
</dbReference>
<organism evidence="4 5">
    <name type="scientific">Mucilaginibacter pineti</name>
    <dbReference type="NCBI Taxonomy" id="1391627"/>
    <lineage>
        <taxon>Bacteria</taxon>
        <taxon>Pseudomonadati</taxon>
        <taxon>Bacteroidota</taxon>
        <taxon>Sphingobacteriia</taxon>
        <taxon>Sphingobacteriales</taxon>
        <taxon>Sphingobacteriaceae</taxon>
        <taxon>Mucilaginibacter</taxon>
    </lineage>
</organism>
<dbReference type="InterPro" id="IPR018060">
    <property type="entry name" value="HTH_AraC"/>
</dbReference>
<proteinExistence type="predicted"/>